<reference evidence="3" key="1">
    <citation type="journal article" date="2019" name="Int. J. Syst. Evol. Microbiol.">
        <title>The Global Catalogue of Microorganisms (GCM) 10K type strain sequencing project: providing services to taxonomists for standard genome sequencing and annotation.</title>
        <authorList>
            <consortium name="The Broad Institute Genomics Platform"/>
            <consortium name="The Broad Institute Genome Sequencing Center for Infectious Disease"/>
            <person name="Wu L."/>
            <person name="Ma J."/>
        </authorList>
    </citation>
    <scope>NUCLEOTIDE SEQUENCE [LARGE SCALE GENOMIC DNA]</scope>
    <source>
        <strain evidence="3">JCM 4505</strain>
    </source>
</reference>
<dbReference type="EMBL" id="BAAABV010000021">
    <property type="protein sequence ID" value="GAA0298831.1"/>
    <property type="molecule type" value="Genomic_DNA"/>
</dbReference>
<accession>A0ABP3F3R5</accession>
<evidence type="ECO:0000313" key="2">
    <source>
        <dbReference type="EMBL" id="GAA0298831.1"/>
    </source>
</evidence>
<name>A0ABP3F3R5_9ACTN</name>
<sequence length="77" mass="7604">MAPASNTPASAAMAARAEVSRSANGARALTRPSVGQADSAVKNPARARAAGTERYEDGGAGVLICGDPTSERSVSCG</sequence>
<comment type="caution">
    <text evidence="2">The sequence shown here is derived from an EMBL/GenBank/DDBJ whole genome shotgun (WGS) entry which is preliminary data.</text>
</comment>
<dbReference type="Proteomes" id="UP001501867">
    <property type="component" value="Unassembled WGS sequence"/>
</dbReference>
<feature type="region of interest" description="Disordered" evidence="1">
    <location>
        <begin position="1"/>
        <end position="77"/>
    </location>
</feature>
<keyword evidence="3" id="KW-1185">Reference proteome</keyword>
<protein>
    <submittedName>
        <fullName evidence="2">Uncharacterized protein</fullName>
    </submittedName>
</protein>
<proteinExistence type="predicted"/>
<evidence type="ECO:0000313" key="3">
    <source>
        <dbReference type="Proteomes" id="UP001501867"/>
    </source>
</evidence>
<organism evidence="2 3">
    <name type="scientific">Streptomyces polychromogenes</name>
    <dbReference type="NCBI Taxonomy" id="67342"/>
    <lineage>
        <taxon>Bacteria</taxon>
        <taxon>Bacillati</taxon>
        <taxon>Actinomycetota</taxon>
        <taxon>Actinomycetes</taxon>
        <taxon>Kitasatosporales</taxon>
        <taxon>Streptomycetaceae</taxon>
        <taxon>Streptomyces</taxon>
    </lineage>
</organism>
<feature type="compositionally biased region" description="Low complexity" evidence="1">
    <location>
        <begin position="1"/>
        <end position="23"/>
    </location>
</feature>
<evidence type="ECO:0000256" key="1">
    <source>
        <dbReference type="SAM" id="MobiDB-lite"/>
    </source>
</evidence>
<gene>
    <name evidence="2" type="ORF">GCM10010302_41780</name>
</gene>